<organism evidence="2 3">
    <name type="scientific">Sphingobacterium tenebrionis</name>
    <dbReference type="NCBI Taxonomy" id="3111775"/>
    <lineage>
        <taxon>Bacteria</taxon>
        <taxon>Pseudomonadati</taxon>
        <taxon>Bacteroidota</taxon>
        <taxon>Sphingobacteriia</taxon>
        <taxon>Sphingobacteriales</taxon>
        <taxon>Sphingobacteriaceae</taxon>
        <taxon>Sphingobacterium</taxon>
    </lineage>
</organism>
<proteinExistence type="predicted"/>
<protein>
    <submittedName>
        <fullName evidence="2">GNAT family N-acetyltransferase</fullName>
    </submittedName>
</protein>
<evidence type="ECO:0000259" key="1">
    <source>
        <dbReference type="PROSITE" id="PS51186"/>
    </source>
</evidence>
<comment type="caution">
    <text evidence="2">The sequence shown here is derived from an EMBL/GenBank/DDBJ whole genome shotgun (WGS) entry which is preliminary data.</text>
</comment>
<name>A0ABU8I2E1_9SPHI</name>
<keyword evidence="3" id="KW-1185">Reference proteome</keyword>
<dbReference type="EMBL" id="JAYLLN010000004">
    <property type="protein sequence ID" value="MEI5983896.1"/>
    <property type="molecule type" value="Genomic_DNA"/>
</dbReference>
<dbReference type="SUPFAM" id="SSF55729">
    <property type="entry name" value="Acyl-CoA N-acyltransferases (Nat)"/>
    <property type="match status" value="1"/>
</dbReference>
<dbReference type="PROSITE" id="PS51186">
    <property type="entry name" value="GNAT"/>
    <property type="match status" value="1"/>
</dbReference>
<dbReference type="PANTHER" id="PTHR43441:SF12">
    <property type="entry name" value="RIBOSOMAL N-ACETYLTRANSFERASE YDAF-RELATED"/>
    <property type="match status" value="1"/>
</dbReference>
<dbReference type="Pfam" id="PF13302">
    <property type="entry name" value="Acetyltransf_3"/>
    <property type="match status" value="1"/>
</dbReference>
<reference evidence="2 3" key="1">
    <citation type="submission" date="2024-01" db="EMBL/GenBank/DDBJ databases">
        <title>Sphingobacterium tenebrionis sp. nov., a novel endophyte isolated from tenebrio molitor intestines.</title>
        <authorList>
            <person name="Zhang C."/>
        </authorList>
    </citation>
    <scope>NUCLEOTIDE SEQUENCE [LARGE SCALE GENOMIC DNA]</scope>
    <source>
        <strain evidence="2 3">PU5-4</strain>
    </source>
</reference>
<accession>A0ABU8I2E1</accession>
<dbReference type="InterPro" id="IPR051908">
    <property type="entry name" value="Ribosomal_N-acetyltransferase"/>
</dbReference>
<dbReference type="InterPro" id="IPR016181">
    <property type="entry name" value="Acyl_CoA_acyltransferase"/>
</dbReference>
<evidence type="ECO:0000313" key="3">
    <source>
        <dbReference type="Proteomes" id="UP001363035"/>
    </source>
</evidence>
<dbReference type="PANTHER" id="PTHR43441">
    <property type="entry name" value="RIBOSOMAL-PROTEIN-SERINE ACETYLTRANSFERASE"/>
    <property type="match status" value="1"/>
</dbReference>
<sequence length="180" mass="21102">MKKRIKIDEKLTLRALVSADAIRMYQIIDSQRDYLGEWLPFVQFTNKLEDSKGFVEMCIQNWKNMKDFVFKICLDDRMVGLIGTKEIDYLNKSTEIGYWLSEEVQHQGIMTKAVKVVIEHLFEEFNLQRIQICCATGNVKSSNIPLRLGFVKEGVKRNAEWIGNYEFRDLEVYSLLKGDF</sequence>
<gene>
    <name evidence="2" type="ORF">VJ786_03160</name>
</gene>
<dbReference type="RefSeq" id="WP_134776805.1">
    <property type="nucleotide sequence ID" value="NZ_JAYLLN010000004.1"/>
</dbReference>
<dbReference type="Proteomes" id="UP001363035">
    <property type="component" value="Unassembled WGS sequence"/>
</dbReference>
<evidence type="ECO:0000313" key="2">
    <source>
        <dbReference type="EMBL" id="MEI5983896.1"/>
    </source>
</evidence>
<dbReference type="Gene3D" id="3.40.630.30">
    <property type="match status" value="1"/>
</dbReference>
<feature type="domain" description="N-acetyltransferase" evidence="1">
    <location>
        <begin position="11"/>
        <end position="171"/>
    </location>
</feature>
<dbReference type="InterPro" id="IPR000182">
    <property type="entry name" value="GNAT_dom"/>
</dbReference>